<accession>A0ABM1BQP2</accession>
<feature type="non-terminal residue" evidence="5">
    <location>
        <position position="749"/>
    </location>
</feature>
<evidence type="ECO:0000256" key="1">
    <source>
        <dbReference type="ARBA" id="ARBA00023054"/>
    </source>
</evidence>
<dbReference type="Proteomes" id="UP000694941">
    <property type="component" value="Unplaced"/>
</dbReference>
<sequence>MRIKYKNHLKGEEGSLLQSQQYNQQLDSKGSQRTKINSKIAPENFRIQTGWHSFQDTEKQHYIVNFNNNKPVGYNPSLASPLEDGSDQAMSLSSPEIIYKNNNTEEESLSESELDFNQSKQHLETQTLKQYAYDNDEKVDLSDDCNNNSKNNSSCNCSELENEDSLFSDLSDSPQDYLLDHSENISNNNYTYCIGKSNSYKELSKPSKRSSPEKLVNHMQHDSFRNVAQQWEVDYSQTEQRTYGFIDLKNHAAEDYLLTQFDSPNSGSSDSADLTPMSENSSCSDFDINMATETLNNFSMSTSKHSDIQCLVNKDEEAKNANIRQMDSSPTCLEEAKILNTASHLPKNMTEEYQEKLKNKPETEITFSQEEIEKCELDCSEKEIGKKECCTESFFKNLKTIGDNVNMTAGKPEPSTADDLIGPLLSGLPSRSENTHDILCENSTTEHRIENKVCSSPTRESGENILKLLAPYQDNSTPEALERDASVETPKCSVNCTEKQAPTTLSGTKSKTTNGSVNYIKPFQIRHPKELAVISSFRHESKENERSLLWNFDEKSFLFSDNTLNNNSITNSVLYKSMAEKVTLPPTCFPSTTRDDFSTKKNTSRYSLPIKKDIISQETFGSFDVYNIETTMPKIDWTAMEEHLSRAANESNWYLRRQHDREEIRRKLAMDSDSEDYYCGERVTKKPSLSTRLQSGMNLQICFMNETASDQESLGSDHDTEIPFQKESTPWQSSVKEKDQKTDISNKEK</sequence>
<feature type="compositionally biased region" description="Basic and acidic residues" evidence="2">
    <location>
        <begin position="735"/>
        <end position="749"/>
    </location>
</feature>
<name>A0ABM1BQP2_LIMPO</name>
<feature type="region of interest" description="Disordered" evidence="2">
    <location>
        <begin position="261"/>
        <end position="280"/>
    </location>
</feature>
<dbReference type="GeneID" id="106470783"/>
<keyword evidence="1" id="KW-0175">Coiled coil</keyword>
<dbReference type="Pfam" id="PF10148">
    <property type="entry name" value="SCHIP-1_C"/>
    <property type="match status" value="1"/>
</dbReference>
<dbReference type="InterPro" id="IPR015649">
    <property type="entry name" value="SCHIP_1_C"/>
</dbReference>
<proteinExistence type="predicted"/>
<dbReference type="PANTHER" id="PTHR13103">
    <property type="entry name" value="SCHWANNOMIN INTERACTING PROTEIN 1"/>
    <property type="match status" value="1"/>
</dbReference>
<evidence type="ECO:0000313" key="4">
    <source>
        <dbReference type="Proteomes" id="UP000694941"/>
    </source>
</evidence>
<dbReference type="InterPro" id="IPR039045">
    <property type="entry name" value="SCHIP_1"/>
</dbReference>
<evidence type="ECO:0000259" key="3">
    <source>
        <dbReference type="Pfam" id="PF10148"/>
    </source>
</evidence>
<protein>
    <submittedName>
        <fullName evidence="5">Myb-like protein P</fullName>
    </submittedName>
</protein>
<keyword evidence="4" id="KW-1185">Reference proteome</keyword>
<organism evidence="4 5">
    <name type="scientific">Limulus polyphemus</name>
    <name type="common">Atlantic horseshoe crab</name>
    <dbReference type="NCBI Taxonomy" id="6850"/>
    <lineage>
        <taxon>Eukaryota</taxon>
        <taxon>Metazoa</taxon>
        <taxon>Ecdysozoa</taxon>
        <taxon>Arthropoda</taxon>
        <taxon>Chelicerata</taxon>
        <taxon>Merostomata</taxon>
        <taxon>Xiphosura</taxon>
        <taxon>Limulidae</taxon>
        <taxon>Limulus</taxon>
    </lineage>
</organism>
<reference evidence="5" key="1">
    <citation type="submission" date="2025-08" db="UniProtKB">
        <authorList>
            <consortium name="RefSeq"/>
        </authorList>
    </citation>
    <scope>IDENTIFICATION</scope>
    <source>
        <tissue evidence="5">Muscle</tissue>
    </source>
</reference>
<gene>
    <name evidence="5" type="primary">LOC106470783</name>
</gene>
<dbReference type="RefSeq" id="XP_013786803.1">
    <property type="nucleotide sequence ID" value="XM_013931349.2"/>
</dbReference>
<evidence type="ECO:0000313" key="5">
    <source>
        <dbReference type="RefSeq" id="XP_013786803.1"/>
    </source>
</evidence>
<feature type="region of interest" description="Disordered" evidence="2">
    <location>
        <begin position="710"/>
        <end position="749"/>
    </location>
</feature>
<feature type="domain" description="Schwannomin interacting protein 1 C-terminal" evidence="3">
    <location>
        <begin position="657"/>
        <end position="741"/>
    </location>
</feature>
<dbReference type="PANTHER" id="PTHR13103:SF2">
    <property type="entry name" value="IQCJ-SCHIP1 READTHROUGH TRANSCRIPT PROTEIN-RELATED"/>
    <property type="match status" value="1"/>
</dbReference>
<evidence type="ECO:0000256" key="2">
    <source>
        <dbReference type="SAM" id="MobiDB-lite"/>
    </source>
</evidence>